<keyword evidence="2" id="KW-1185">Reference proteome</keyword>
<name>A0A4U5NE54_STECR</name>
<reference evidence="1 2" key="2">
    <citation type="journal article" date="2019" name="G3 (Bethesda)">
        <title>Hybrid Assembly of the Genome of the Entomopathogenic Nematode Steinernema carpocapsae Identifies the X-Chromosome.</title>
        <authorList>
            <person name="Serra L."/>
            <person name="Macchietto M."/>
            <person name="Macias-Munoz A."/>
            <person name="McGill C.J."/>
            <person name="Rodriguez I.M."/>
            <person name="Rodriguez B."/>
            <person name="Murad R."/>
            <person name="Mortazavi A."/>
        </authorList>
    </citation>
    <scope>NUCLEOTIDE SEQUENCE [LARGE SCALE GENOMIC DNA]</scope>
    <source>
        <strain evidence="1 2">ALL</strain>
    </source>
</reference>
<accession>A0A4U5NE54</accession>
<protein>
    <submittedName>
        <fullName evidence="1">Uncharacterized protein</fullName>
    </submittedName>
</protein>
<dbReference type="Proteomes" id="UP000298663">
    <property type="component" value="Unassembled WGS sequence"/>
</dbReference>
<dbReference type="EMBL" id="AZBU02000004">
    <property type="protein sequence ID" value="TKR80781.1"/>
    <property type="molecule type" value="Genomic_DNA"/>
</dbReference>
<dbReference type="AlphaFoldDB" id="A0A4U5NE54"/>
<gene>
    <name evidence="1" type="ORF">L596_014790</name>
</gene>
<organism evidence="1 2">
    <name type="scientific">Steinernema carpocapsae</name>
    <name type="common">Entomopathogenic nematode</name>
    <dbReference type="NCBI Taxonomy" id="34508"/>
    <lineage>
        <taxon>Eukaryota</taxon>
        <taxon>Metazoa</taxon>
        <taxon>Ecdysozoa</taxon>
        <taxon>Nematoda</taxon>
        <taxon>Chromadorea</taxon>
        <taxon>Rhabditida</taxon>
        <taxon>Tylenchina</taxon>
        <taxon>Panagrolaimomorpha</taxon>
        <taxon>Strongyloidoidea</taxon>
        <taxon>Steinernematidae</taxon>
        <taxon>Steinernema</taxon>
    </lineage>
</organism>
<evidence type="ECO:0000313" key="1">
    <source>
        <dbReference type="EMBL" id="TKR80781.1"/>
    </source>
</evidence>
<reference evidence="1 2" key="1">
    <citation type="journal article" date="2015" name="Genome Biol.">
        <title>Comparative genomics of Steinernema reveals deeply conserved gene regulatory networks.</title>
        <authorList>
            <person name="Dillman A.R."/>
            <person name="Macchietto M."/>
            <person name="Porter C.F."/>
            <person name="Rogers A."/>
            <person name="Williams B."/>
            <person name="Antoshechkin I."/>
            <person name="Lee M.M."/>
            <person name="Goodwin Z."/>
            <person name="Lu X."/>
            <person name="Lewis E.E."/>
            <person name="Goodrich-Blair H."/>
            <person name="Stock S.P."/>
            <person name="Adams B.J."/>
            <person name="Sternberg P.W."/>
            <person name="Mortazavi A."/>
        </authorList>
    </citation>
    <scope>NUCLEOTIDE SEQUENCE [LARGE SCALE GENOMIC DNA]</scope>
    <source>
        <strain evidence="1 2">ALL</strain>
    </source>
</reference>
<evidence type="ECO:0000313" key="2">
    <source>
        <dbReference type="Proteomes" id="UP000298663"/>
    </source>
</evidence>
<comment type="caution">
    <text evidence="1">The sequence shown here is derived from an EMBL/GenBank/DDBJ whole genome shotgun (WGS) entry which is preliminary data.</text>
</comment>
<proteinExistence type="predicted"/>
<sequence>MPFFHYFSEEVIKRTEQPWQYEASNQEFSPKVNQLIFKQTGYKKLQPMWRTITPNQDNSLTAATSGAKIFLCPFLDNAKEN</sequence>